<organism evidence="2 3">
    <name type="scientific">Portunus trituberculatus</name>
    <name type="common">Swimming crab</name>
    <name type="synonym">Neptunus trituberculatus</name>
    <dbReference type="NCBI Taxonomy" id="210409"/>
    <lineage>
        <taxon>Eukaryota</taxon>
        <taxon>Metazoa</taxon>
        <taxon>Ecdysozoa</taxon>
        <taxon>Arthropoda</taxon>
        <taxon>Crustacea</taxon>
        <taxon>Multicrustacea</taxon>
        <taxon>Malacostraca</taxon>
        <taxon>Eumalacostraca</taxon>
        <taxon>Eucarida</taxon>
        <taxon>Decapoda</taxon>
        <taxon>Pleocyemata</taxon>
        <taxon>Brachyura</taxon>
        <taxon>Eubrachyura</taxon>
        <taxon>Portunoidea</taxon>
        <taxon>Portunidae</taxon>
        <taxon>Portuninae</taxon>
        <taxon>Portunus</taxon>
    </lineage>
</organism>
<keyword evidence="3" id="KW-1185">Reference proteome</keyword>
<dbReference type="AlphaFoldDB" id="A0A5B7EVI3"/>
<keyword evidence="1" id="KW-0812">Transmembrane</keyword>
<feature type="transmembrane region" description="Helical" evidence="1">
    <location>
        <begin position="27"/>
        <end position="47"/>
    </location>
</feature>
<sequence>MTRASEDLRSAVVICLVWSSWHLTSKLLLFFSPTSFLFFSSLLLQLASPLPSTHPRVLHLLNPFVRGEGNEADAMSDELVTEHCRVLFQLHPVYGDGRGLRHQDATDAVGHAAGFLLFLFLPPVTSYFTGSFPITPITPAASDQKLRVGFIYHHWRFRRCALDFDGPFRGNLAKDNNNKKND</sequence>
<accession>A0A5B7EVI3</accession>
<evidence type="ECO:0000313" key="3">
    <source>
        <dbReference type="Proteomes" id="UP000324222"/>
    </source>
</evidence>
<gene>
    <name evidence="2" type="ORF">E2C01_031739</name>
</gene>
<evidence type="ECO:0000256" key="1">
    <source>
        <dbReference type="SAM" id="Phobius"/>
    </source>
</evidence>
<proteinExistence type="predicted"/>
<name>A0A5B7EVI3_PORTR</name>
<dbReference type="EMBL" id="VSRR010004017">
    <property type="protein sequence ID" value="MPC38232.1"/>
    <property type="molecule type" value="Genomic_DNA"/>
</dbReference>
<comment type="caution">
    <text evidence="2">The sequence shown here is derived from an EMBL/GenBank/DDBJ whole genome shotgun (WGS) entry which is preliminary data.</text>
</comment>
<reference evidence="2 3" key="1">
    <citation type="submission" date="2019-05" db="EMBL/GenBank/DDBJ databases">
        <title>Another draft genome of Portunus trituberculatus and its Hox gene families provides insights of decapod evolution.</title>
        <authorList>
            <person name="Jeong J.-H."/>
            <person name="Song I."/>
            <person name="Kim S."/>
            <person name="Choi T."/>
            <person name="Kim D."/>
            <person name="Ryu S."/>
            <person name="Kim W."/>
        </authorList>
    </citation>
    <scope>NUCLEOTIDE SEQUENCE [LARGE SCALE GENOMIC DNA]</scope>
    <source>
        <tissue evidence="2">Muscle</tissue>
    </source>
</reference>
<keyword evidence="1" id="KW-1133">Transmembrane helix</keyword>
<keyword evidence="1" id="KW-0472">Membrane</keyword>
<dbReference type="Proteomes" id="UP000324222">
    <property type="component" value="Unassembled WGS sequence"/>
</dbReference>
<protein>
    <submittedName>
        <fullName evidence="2">Uncharacterized protein</fullName>
    </submittedName>
</protein>
<evidence type="ECO:0000313" key="2">
    <source>
        <dbReference type="EMBL" id="MPC38232.1"/>
    </source>
</evidence>